<dbReference type="EMBL" id="KT893431">
    <property type="protein sequence ID" value="ALN43965.1"/>
    <property type="molecule type" value="Genomic_DNA"/>
</dbReference>
<dbReference type="Gene3D" id="3.90.550.10">
    <property type="entry name" value="Spore Coat Polysaccharide Biosynthesis Protein SpsA, Chain A"/>
    <property type="match status" value="1"/>
</dbReference>
<sequence length="236" mass="27205">MTKNKYIAEIPARLGSQRVRQKNLRLIEGEPMIAYAIKACKNANSISEVYVNTESDLIGQVALDYGVKYYKRSQELALDHIVSDQFNYDFLKKIECEALVMVNPVSPLVESSDIENAIKFFETNQLDSMISAKDERLQCFYQGKALNFNKDGLLPMTQNIDPVQVCVWTVCIWRRESFIKSYEKNGYAVFNGKCALWPIDPIKSIKISYEEDFLLAEQLLKARRYCGKNEVKYYGE</sequence>
<keyword evidence="1" id="KW-0808">Transferase</keyword>
<dbReference type="InterPro" id="IPR003329">
    <property type="entry name" value="Cytidylyl_trans"/>
</dbReference>
<protein>
    <submittedName>
        <fullName evidence="1">N-Acetylneuraminate cytidylyltransferase</fullName>
        <ecNumber evidence="1">2.7.7.43</ecNumber>
    </submittedName>
</protein>
<dbReference type="EC" id="2.7.7.43" evidence="1"/>
<dbReference type="PANTHER" id="PTHR21485">
    <property type="entry name" value="HAD SUPERFAMILY MEMBERS CMAS AND KDSC"/>
    <property type="match status" value="1"/>
</dbReference>
<reference evidence="1" key="1">
    <citation type="journal article" date="2015" name="PLoS ONE">
        <title>Updated Campylobacter jejuni Capsule PCR Multiplex Typing System and Its Application to Clinical Isolates from South and Southeast Asia.</title>
        <authorList>
            <person name="Poly F."/>
            <person name="Serichantalergs O."/>
            <person name="Kuroiwa J."/>
            <person name="Pootong P."/>
            <person name="Mason C."/>
            <person name="Guerry P."/>
            <person name="Parker C.T."/>
        </authorList>
    </citation>
    <scope>NUCLEOTIDE SEQUENCE</scope>
    <source>
        <strain evidence="1">RM3428</strain>
    </source>
</reference>
<proteinExistence type="predicted"/>
<dbReference type="RefSeq" id="WP_002887771.1">
    <property type="nucleotide sequence ID" value="NZ_PHXJ01000001.1"/>
</dbReference>
<dbReference type="Pfam" id="PF02348">
    <property type="entry name" value="CTP_transf_3"/>
    <property type="match status" value="1"/>
</dbReference>
<dbReference type="PANTHER" id="PTHR21485:SF3">
    <property type="entry name" value="N-ACYLNEURAMINATE CYTIDYLYLTRANSFERASE"/>
    <property type="match status" value="1"/>
</dbReference>
<accession>A0A0S2CFR9</accession>
<gene>
    <name evidence="1" type="ORF">HS37.20</name>
</gene>
<dbReference type="AlphaFoldDB" id="A0A0S2CFR9"/>
<name>A0A0S2CFR9_CAMJU</name>
<dbReference type="InterPro" id="IPR050793">
    <property type="entry name" value="CMP-NeuNAc_synthase"/>
</dbReference>
<organism evidence="1">
    <name type="scientific">Campylobacter jejuni subsp. jejuni</name>
    <dbReference type="NCBI Taxonomy" id="32022"/>
    <lineage>
        <taxon>Bacteria</taxon>
        <taxon>Pseudomonadati</taxon>
        <taxon>Campylobacterota</taxon>
        <taxon>Epsilonproteobacteria</taxon>
        <taxon>Campylobacterales</taxon>
        <taxon>Campylobacteraceae</taxon>
        <taxon>Campylobacter</taxon>
    </lineage>
</organism>
<evidence type="ECO:0000313" key="1">
    <source>
        <dbReference type="EMBL" id="ALN43965.1"/>
    </source>
</evidence>
<dbReference type="InterPro" id="IPR029044">
    <property type="entry name" value="Nucleotide-diphossugar_trans"/>
</dbReference>
<dbReference type="GO" id="GO:0008781">
    <property type="term" value="F:N-acylneuraminate cytidylyltransferase activity"/>
    <property type="evidence" value="ECO:0007669"/>
    <property type="project" value="UniProtKB-EC"/>
</dbReference>
<dbReference type="SUPFAM" id="SSF53448">
    <property type="entry name" value="Nucleotide-diphospho-sugar transferases"/>
    <property type="match status" value="1"/>
</dbReference>
<keyword evidence="1" id="KW-0548">Nucleotidyltransferase</keyword>